<evidence type="ECO:0000259" key="1">
    <source>
        <dbReference type="Pfam" id="PF20236"/>
    </source>
</evidence>
<reference evidence="2 3" key="1">
    <citation type="submission" date="2019-02" db="EMBL/GenBank/DDBJ databases">
        <title>Genome sequencing of the rare red list fungi Antrodiella citrinella (Flaviporus citrinellus).</title>
        <authorList>
            <person name="Buettner E."/>
            <person name="Kellner H."/>
        </authorList>
    </citation>
    <scope>NUCLEOTIDE SEQUENCE [LARGE SCALE GENOMIC DNA]</scope>
    <source>
        <strain evidence="2 3">DSM 108506</strain>
    </source>
</reference>
<keyword evidence="3" id="KW-1185">Reference proteome</keyword>
<dbReference type="Proteomes" id="UP000308730">
    <property type="component" value="Unassembled WGS sequence"/>
</dbReference>
<dbReference type="EMBL" id="SGPM01000144">
    <property type="protein sequence ID" value="THH29023.1"/>
    <property type="molecule type" value="Genomic_DNA"/>
</dbReference>
<dbReference type="AlphaFoldDB" id="A0A4V3XIF8"/>
<comment type="caution">
    <text evidence="2">The sequence shown here is derived from an EMBL/GenBank/DDBJ whole genome shotgun (WGS) entry which is preliminary data.</text>
</comment>
<sequence length="199" mass="22676">MDTQLTLVDVDAPLPDRHARTVLTFSRDSLLNTTLRIRGSEHVVYVIKTNATSSRTVVNRMIPGSEQAVVQAVRIDRNELLPDKVTFEGFPVIKMKDWLKKRSFKDPRAQNRDEATQYIWKPTNLREIALYIEDMPFLPVAWFRASVPGVESASLSLQAEAEPIQDAILASLIVVEQKYRVRSKRSATNFPNRMPVLPM</sequence>
<dbReference type="InterPro" id="IPR046528">
    <property type="entry name" value="DUF6593"/>
</dbReference>
<name>A0A4V3XIF8_9APHY</name>
<protein>
    <recommendedName>
        <fullName evidence="1">DUF6593 domain-containing protein</fullName>
    </recommendedName>
</protein>
<gene>
    <name evidence="2" type="ORF">EUX98_g5162</name>
</gene>
<dbReference type="Pfam" id="PF20236">
    <property type="entry name" value="DUF6593"/>
    <property type="match status" value="1"/>
</dbReference>
<dbReference type="OrthoDB" id="3256331at2759"/>
<feature type="domain" description="DUF6593" evidence="1">
    <location>
        <begin position="28"/>
        <end position="180"/>
    </location>
</feature>
<evidence type="ECO:0000313" key="2">
    <source>
        <dbReference type="EMBL" id="THH29023.1"/>
    </source>
</evidence>
<accession>A0A4V3XIF8</accession>
<proteinExistence type="predicted"/>
<organism evidence="2 3">
    <name type="scientific">Antrodiella citrinella</name>
    <dbReference type="NCBI Taxonomy" id="2447956"/>
    <lineage>
        <taxon>Eukaryota</taxon>
        <taxon>Fungi</taxon>
        <taxon>Dikarya</taxon>
        <taxon>Basidiomycota</taxon>
        <taxon>Agaricomycotina</taxon>
        <taxon>Agaricomycetes</taxon>
        <taxon>Polyporales</taxon>
        <taxon>Steccherinaceae</taxon>
        <taxon>Antrodiella</taxon>
    </lineage>
</organism>
<evidence type="ECO:0000313" key="3">
    <source>
        <dbReference type="Proteomes" id="UP000308730"/>
    </source>
</evidence>